<dbReference type="AlphaFoldDB" id="A0A5J5BXR1"/>
<protein>
    <submittedName>
        <fullName evidence="1">Uncharacterized protein</fullName>
    </submittedName>
</protein>
<dbReference type="Proteomes" id="UP000325577">
    <property type="component" value="Linkage Group LG1"/>
</dbReference>
<accession>A0A5J5BXR1</accession>
<reference evidence="1 2" key="1">
    <citation type="submission" date="2019-09" db="EMBL/GenBank/DDBJ databases">
        <title>A chromosome-level genome assembly of the Chinese tupelo Nyssa sinensis.</title>
        <authorList>
            <person name="Yang X."/>
            <person name="Kang M."/>
            <person name="Yang Y."/>
            <person name="Xiong H."/>
            <person name="Wang M."/>
            <person name="Zhang Z."/>
            <person name="Wang Z."/>
            <person name="Wu H."/>
            <person name="Ma T."/>
            <person name="Liu J."/>
            <person name="Xi Z."/>
        </authorList>
    </citation>
    <scope>NUCLEOTIDE SEQUENCE [LARGE SCALE GENOMIC DNA]</scope>
    <source>
        <strain evidence="1">J267</strain>
        <tissue evidence="1">Leaf</tissue>
    </source>
</reference>
<dbReference type="EMBL" id="CM018032">
    <property type="protein sequence ID" value="KAA8547699.1"/>
    <property type="molecule type" value="Genomic_DNA"/>
</dbReference>
<name>A0A5J5BXR1_9ASTE</name>
<gene>
    <name evidence="1" type="ORF">F0562_004128</name>
</gene>
<dbReference type="OrthoDB" id="10045365at2759"/>
<sequence length="266" mass="27844">MAGTVAYPKENRKGCCRFDESGILFKSKPGALLTFSAASSPSPSSVLDVGEHLGVANAAAVAPLVVAGDPSEGGFGVGLGSDDVGDGAIAEGLVVFLEDFFGCIRGGSDGGDDGTELESHDFLGLNRKDLPKMAKDKSKDVCIDSVGRVQWPRSSNASLAPLFIPLEATKQAKSGYDPISTGFLPILTGYAFGSHSKPPCLPKNNTWTLPILDKTTSASSSNFSFNNENLAAASMEQQSLRGISIGKPPSTFTKNRFDLGTSQFKE</sequence>
<evidence type="ECO:0000313" key="1">
    <source>
        <dbReference type="EMBL" id="KAA8547699.1"/>
    </source>
</evidence>
<organism evidence="1 2">
    <name type="scientific">Nyssa sinensis</name>
    <dbReference type="NCBI Taxonomy" id="561372"/>
    <lineage>
        <taxon>Eukaryota</taxon>
        <taxon>Viridiplantae</taxon>
        <taxon>Streptophyta</taxon>
        <taxon>Embryophyta</taxon>
        <taxon>Tracheophyta</taxon>
        <taxon>Spermatophyta</taxon>
        <taxon>Magnoliopsida</taxon>
        <taxon>eudicotyledons</taxon>
        <taxon>Gunneridae</taxon>
        <taxon>Pentapetalae</taxon>
        <taxon>asterids</taxon>
        <taxon>Cornales</taxon>
        <taxon>Nyssaceae</taxon>
        <taxon>Nyssa</taxon>
    </lineage>
</organism>
<keyword evidence="2" id="KW-1185">Reference proteome</keyword>
<proteinExistence type="predicted"/>
<evidence type="ECO:0000313" key="2">
    <source>
        <dbReference type="Proteomes" id="UP000325577"/>
    </source>
</evidence>